<dbReference type="RefSeq" id="WP_211876353.1">
    <property type="nucleotide sequence ID" value="NZ_JAAEDH010000037.1"/>
</dbReference>
<feature type="region of interest" description="Disordered" evidence="1">
    <location>
        <begin position="149"/>
        <end position="198"/>
    </location>
</feature>
<dbReference type="AlphaFoldDB" id="A0AAF1KNE4"/>
<keyword evidence="2" id="KW-1133">Transmembrane helix</keyword>
<feature type="domain" description="HTH cro/C1-type" evidence="3">
    <location>
        <begin position="21"/>
        <end position="81"/>
    </location>
</feature>
<organism evidence="4 5">
    <name type="scientific">Plastoroseomonas arctica</name>
    <dbReference type="NCBI Taxonomy" id="1509237"/>
    <lineage>
        <taxon>Bacteria</taxon>
        <taxon>Pseudomonadati</taxon>
        <taxon>Pseudomonadota</taxon>
        <taxon>Alphaproteobacteria</taxon>
        <taxon>Acetobacterales</taxon>
        <taxon>Acetobacteraceae</taxon>
        <taxon>Plastoroseomonas</taxon>
    </lineage>
</organism>
<evidence type="ECO:0000256" key="2">
    <source>
        <dbReference type="SAM" id="Phobius"/>
    </source>
</evidence>
<dbReference type="InterPro" id="IPR050400">
    <property type="entry name" value="Bact_Cytoskel_RodZ"/>
</dbReference>
<protein>
    <submittedName>
        <fullName evidence="4">Helix-turn-helix domain-containing protein</fullName>
    </submittedName>
</protein>
<keyword evidence="2" id="KW-0472">Membrane</keyword>
<dbReference type="PANTHER" id="PTHR34475:SF1">
    <property type="entry name" value="CYTOSKELETON PROTEIN RODZ"/>
    <property type="match status" value="1"/>
</dbReference>
<dbReference type="InterPro" id="IPR010982">
    <property type="entry name" value="Lambda_DNA-bd_dom_sf"/>
</dbReference>
<dbReference type="GO" id="GO:0003677">
    <property type="term" value="F:DNA binding"/>
    <property type="evidence" value="ECO:0007669"/>
    <property type="project" value="InterPro"/>
</dbReference>
<feature type="non-terminal residue" evidence="4">
    <location>
        <position position="198"/>
    </location>
</feature>
<dbReference type="CDD" id="cd00093">
    <property type="entry name" value="HTH_XRE"/>
    <property type="match status" value="1"/>
</dbReference>
<keyword evidence="5" id="KW-1185">Reference proteome</keyword>
<reference evidence="4" key="1">
    <citation type="submission" date="2020-01" db="EMBL/GenBank/DDBJ databases">
        <authorList>
            <person name="Rat A."/>
        </authorList>
    </citation>
    <scope>NUCLEOTIDE SEQUENCE</scope>
    <source>
        <strain evidence="4">LMG 28251</strain>
    </source>
</reference>
<dbReference type="SUPFAM" id="SSF47413">
    <property type="entry name" value="lambda repressor-like DNA-binding domains"/>
    <property type="match status" value="1"/>
</dbReference>
<proteinExistence type="predicted"/>
<dbReference type="Pfam" id="PF13413">
    <property type="entry name" value="HTH_25"/>
    <property type="match status" value="1"/>
</dbReference>
<dbReference type="InterPro" id="IPR001387">
    <property type="entry name" value="Cro/C1-type_HTH"/>
</dbReference>
<dbReference type="EMBL" id="JAAEDH010000037">
    <property type="protein sequence ID" value="MBR0657491.1"/>
    <property type="molecule type" value="Genomic_DNA"/>
</dbReference>
<dbReference type="SMART" id="SM00530">
    <property type="entry name" value="HTH_XRE"/>
    <property type="match status" value="1"/>
</dbReference>
<dbReference type="PANTHER" id="PTHR34475">
    <property type="match status" value="1"/>
</dbReference>
<evidence type="ECO:0000256" key="1">
    <source>
        <dbReference type="SAM" id="MobiDB-lite"/>
    </source>
</evidence>
<accession>A0AAF1KNE4</accession>
<dbReference type="PROSITE" id="PS50943">
    <property type="entry name" value="HTH_CROC1"/>
    <property type="match status" value="1"/>
</dbReference>
<dbReference type="Proteomes" id="UP001196068">
    <property type="component" value="Unassembled WGS sequence"/>
</dbReference>
<feature type="compositionally biased region" description="Low complexity" evidence="1">
    <location>
        <begin position="175"/>
        <end position="198"/>
    </location>
</feature>
<evidence type="ECO:0000313" key="4">
    <source>
        <dbReference type="EMBL" id="MBR0657491.1"/>
    </source>
</evidence>
<gene>
    <name evidence="4" type="ORF">GXW79_20620</name>
</gene>
<keyword evidence="2" id="KW-0812">Transmembrane</keyword>
<sequence>MKRIARPDLTAAEATRLGEELREARMAMGVSVADMAERIRIRRVYLLALEEGRLKELPGQAYVVGFLRNYANALGLNTDEVLRRFREVSVPTTKADLVFPEPVPSRGVPAGAVMLAGAVLAVAAYVGWYNFSGGAARVVDAVPPLPPRLEQMAPEPPPRVPDSQVPAVTPPASAPAPTRSATLAPLPGTPPVTGAAPG</sequence>
<name>A0AAF1KNE4_9PROT</name>
<dbReference type="Gene3D" id="1.10.260.40">
    <property type="entry name" value="lambda repressor-like DNA-binding domains"/>
    <property type="match status" value="1"/>
</dbReference>
<evidence type="ECO:0000259" key="3">
    <source>
        <dbReference type="PROSITE" id="PS50943"/>
    </source>
</evidence>
<evidence type="ECO:0000313" key="5">
    <source>
        <dbReference type="Proteomes" id="UP001196068"/>
    </source>
</evidence>
<reference evidence="4" key="2">
    <citation type="journal article" date="2021" name="Syst. Appl. Microbiol.">
        <title>Roseomonas hellenica sp. nov., isolated from roots of wild-growing Alkanna tinctoria.</title>
        <authorList>
            <person name="Rat A."/>
            <person name="Naranjo H.D."/>
            <person name="Lebbe L."/>
            <person name="Cnockaert M."/>
            <person name="Krigas N."/>
            <person name="Grigoriadou K."/>
            <person name="Maloupa E."/>
            <person name="Willems A."/>
        </authorList>
    </citation>
    <scope>NUCLEOTIDE SEQUENCE</scope>
    <source>
        <strain evidence="4">LMG 28251</strain>
    </source>
</reference>
<comment type="caution">
    <text evidence="4">The sequence shown here is derived from an EMBL/GenBank/DDBJ whole genome shotgun (WGS) entry which is preliminary data.</text>
</comment>
<feature type="transmembrane region" description="Helical" evidence="2">
    <location>
        <begin position="107"/>
        <end position="128"/>
    </location>
</feature>